<reference evidence="7" key="2">
    <citation type="submission" date="2025-08" db="UniProtKB">
        <authorList>
            <consortium name="Ensembl"/>
        </authorList>
    </citation>
    <scope>IDENTIFICATION</scope>
</reference>
<dbReference type="Proteomes" id="UP000472276">
    <property type="component" value="Unassembled WGS sequence"/>
</dbReference>
<reference evidence="7" key="3">
    <citation type="submission" date="2025-09" db="UniProtKB">
        <authorList>
            <consortium name="Ensembl"/>
        </authorList>
    </citation>
    <scope>IDENTIFICATION</scope>
</reference>
<dbReference type="InterPro" id="IPR013106">
    <property type="entry name" value="Ig_V-set"/>
</dbReference>
<name>A0AAZ1X949_OREAU</name>
<evidence type="ECO:0000259" key="5">
    <source>
        <dbReference type="SMART" id="SM00406"/>
    </source>
</evidence>
<feature type="domain" description="Immunoglobulin" evidence="6">
    <location>
        <begin position="19"/>
        <end position="133"/>
    </location>
</feature>
<dbReference type="Gene3D" id="2.60.40.10">
    <property type="entry name" value="Immunoglobulins"/>
    <property type="match status" value="1"/>
</dbReference>
<evidence type="ECO:0008006" key="9">
    <source>
        <dbReference type="Google" id="ProtNLM"/>
    </source>
</evidence>
<evidence type="ECO:0000256" key="1">
    <source>
        <dbReference type="ARBA" id="ARBA00022729"/>
    </source>
</evidence>
<dbReference type="AlphaFoldDB" id="A0AAZ1X949"/>
<dbReference type="PANTHER" id="PTHR19367">
    <property type="entry name" value="T-CELL RECEPTOR ALPHA CHAIN V REGION"/>
    <property type="match status" value="1"/>
</dbReference>
<dbReference type="InterPro" id="IPR003599">
    <property type="entry name" value="Ig_sub"/>
</dbReference>
<dbReference type="InterPro" id="IPR036179">
    <property type="entry name" value="Ig-like_dom_sf"/>
</dbReference>
<accession>A0AAZ1X949</accession>
<dbReference type="InterPro" id="IPR013783">
    <property type="entry name" value="Ig-like_fold"/>
</dbReference>
<dbReference type="SUPFAM" id="SSF48726">
    <property type="entry name" value="Immunoglobulin"/>
    <property type="match status" value="1"/>
</dbReference>
<dbReference type="Pfam" id="PF07686">
    <property type="entry name" value="V-set"/>
    <property type="match status" value="1"/>
</dbReference>
<evidence type="ECO:0000256" key="4">
    <source>
        <dbReference type="ARBA" id="ARBA00023319"/>
    </source>
</evidence>
<organism evidence="7 8">
    <name type="scientific">Oreochromis aureus</name>
    <name type="common">Israeli tilapia</name>
    <name type="synonym">Chromis aureus</name>
    <dbReference type="NCBI Taxonomy" id="47969"/>
    <lineage>
        <taxon>Eukaryota</taxon>
        <taxon>Metazoa</taxon>
        <taxon>Chordata</taxon>
        <taxon>Craniata</taxon>
        <taxon>Vertebrata</taxon>
        <taxon>Euteleostomi</taxon>
        <taxon>Actinopterygii</taxon>
        <taxon>Neopterygii</taxon>
        <taxon>Teleostei</taxon>
        <taxon>Neoteleostei</taxon>
        <taxon>Acanthomorphata</taxon>
        <taxon>Ovalentaria</taxon>
        <taxon>Cichlomorphae</taxon>
        <taxon>Cichliformes</taxon>
        <taxon>Cichlidae</taxon>
        <taxon>African cichlids</taxon>
        <taxon>Pseudocrenilabrinae</taxon>
        <taxon>Oreochromini</taxon>
        <taxon>Oreochromis</taxon>
    </lineage>
</organism>
<protein>
    <recommendedName>
        <fullName evidence="9">Ig-like domain-containing protein</fullName>
    </recommendedName>
</protein>
<keyword evidence="2" id="KW-0391">Immunity</keyword>
<dbReference type="SMART" id="SM00406">
    <property type="entry name" value="IGv"/>
    <property type="match status" value="1"/>
</dbReference>
<evidence type="ECO:0000256" key="3">
    <source>
        <dbReference type="ARBA" id="ARBA00023170"/>
    </source>
</evidence>
<dbReference type="CDD" id="cd00099">
    <property type="entry name" value="IgV"/>
    <property type="match status" value="1"/>
</dbReference>
<dbReference type="PANTHER" id="PTHR19367:SF18">
    <property type="entry name" value="T CELL RECEPTOR ALPHA VARIABLE 16"/>
    <property type="match status" value="1"/>
</dbReference>
<keyword evidence="3" id="KW-0675">Receptor</keyword>
<proteinExistence type="predicted"/>
<feature type="domain" description="Immunoglobulin V-set" evidence="5">
    <location>
        <begin position="29"/>
        <end position="110"/>
    </location>
</feature>
<keyword evidence="8" id="KW-1185">Reference proteome</keyword>
<keyword evidence="2" id="KW-1064">Adaptive immunity</keyword>
<evidence type="ECO:0000259" key="6">
    <source>
        <dbReference type="SMART" id="SM00409"/>
    </source>
</evidence>
<dbReference type="Ensembl" id="ENSOABT00000068371.1">
    <property type="protein sequence ID" value="ENSOABP00000064208.1"/>
    <property type="gene ID" value="ENSOABG00000028447.1"/>
</dbReference>
<dbReference type="InterPro" id="IPR051287">
    <property type="entry name" value="TCR_variable_region"/>
</dbReference>
<reference evidence="8" key="1">
    <citation type="submission" date="2020-03" db="EMBL/GenBank/DDBJ databases">
        <title>Evolution of repeat sequences and sex chromosomes of tilapia species revealed by chromosome-level genomes.</title>
        <authorList>
            <person name="Xu L."/>
            <person name="Tao W."/>
            <person name="Wang D."/>
            <person name="Zhou Q."/>
        </authorList>
    </citation>
    <scope>NUCLEOTIDE SEQUENCE [LARGE SCALE GENOMIC DNA]</scope>
    <source>
        <strain evidence="8">Israel</strain>
    </source>
</reference>
<keyword evidence="4" id="KW-0393">Immunoglobulin domain</keyword>
<dbReference type="SMART" id="SM00409">
    <property type="entry name" value="IG"/>
    <property type="match status" value="1"/>
</dbReference>
<evidence type="ECO:0000313" key="7">
    <source>
        <dbReference type="Ensembl" id="ENSOABP00000064208.1"/>
    </source>
</evidence>
<dbReference type="GO" id="GO:0002250">
    <property type="term" value="P:adaptive immune response"/>
    <property type="evidence" value="ECO:0007669"/>
    <property type="project" value="UniProtKB-KW"/>
</dbReference>
<evidence type="ECO:0000313" key="8">
    <source>
        <dbReference type="Proteomes" id="UP000472276"/>
    </source>
</evidence>
<sequence length="135" mass="15146">MERISGSEWMDGWMLTAVKDEESILEGTTLTLSYTYSQDADLNDHFFWYQQYPGKPPEFLIHISGMNISRPSEFLKSAARFSTKLSGKKRLDLQISSAAVTDSAVYYCAVRPTVTGNTKTLGTVTACLYYFVSIS</sequence>
<evidence type="ECO:0000256" key="2">
    <source>
        <dbReference type="ARBA" id="ARBA00023130"/>
    </source>
</evidence>
<keyword evidence="1" id="KW-0732">Signal</keyword>